<gene>
    <name evidence="2" type="ORF">C7455_101133</name>
</gene>
<comment type="caution">
    <text evidence="2">The sequence shown here is derived from an EMBL/GenBank/DDBJ whole genome shotgun (WGS) entry which is preliminary data.</text>
</comment>
<dbReference type="AlphaFoldDB" id="A0A316GLP7"/>
<dbReference type="EMBL" id="QGGW01000001">
    <property type="protein sequence ID" value="PWK62107.1"/>
    <property type="molecule type" value="Genomic_DNA"/>
</dbReference>
<sequence>MFFFEILAGLIGALVGAVLIAAAILIAFRLCRMNRPRFANIWKAAFIASAAVIVADAFGTALLPQTIGPIVVLAVGLTSGFFAYSSVLETPEGEPMGPRAAALALSAHAAFSVAMFFLVYPIVISAVL</sequence>
<name>A0A316GLP7_9RHOB</name>
<dbReference type="RefSeq" id="WP_109664127.1">
    <property type="nucleotide sequence ID" value="NZ_QGGW01000001.1"/>
</dbReference>
<feature type="transmembrane region" description="Helical" evidence="1">
    <location>
        <begin position="100"/>
        <end position="123"/>
    </location>
</feature>
<evidence type="ECO:0000256" key="1">
    <source>
        <dbReference type="SAM" id="Phobius"/>
    </source>
</evidence>
<organism evidence="2 3">
    <name type="scientific">Roseicyclus mahoneyensis</name>
    <dbReference type="NCBI Taxonomy" id="164332"/>
    <lineage>
        <taxon>Bacteria</taxon>
        <taxon>Pseudomonadati</taxon>
        <taxon>Pseudomonadota</taxon>
        <taxon>Alphaproteobacteria</taxon>
        <taxon>Rhodobacterales</taxon>
        <taxon>Roseobacteraceae</taxon>
        <taxon>Roseicyclus</taxon>
    </lineage>
</organism>
<accession>A0A316GLP7</accession>
<dbReference type="Proteomes" id="UP000245708">
    <property type="component" value="Unassembled WGS sequence"/>
</dbReference>
<keyword evidence="1" id="KW-0812">Transmembrane</keyword>
<feature type="transmembrane region" description="Helical" evidence="1">
    <location>
        <begin position="67"/>
        <end position="88"/>
    </location>
</feature>
<protein>
    <submittedName>
        <fullName evidence="2">Uncharacterized protein</fullName>
    </submittedName>
</protein>
<reference evidence="2 3" key="1">
    <citation type="submission" date="2018-05" db="EMBL/GenBank/DDBJ databases">
        <title>Genomic Encyclopedia of Type Strains, Phase IV (KMG-IV): sequencing the most valuable type-strain genomes for metagenomic binning, comparative biology and taxonomic classification.</title>
        <authorList>
            <person name="Goeker M."/>
        </authorList>
    </citation>
    <scope>NUCLEOTIDE SEQUENCE [LARGE SCALE GENOMIC DNA]</scope>
    <source>
        <strain evidence="2 3">DSM 16097</strain>
    </source>
</reference>
<feature type="transmembrane region" description="Helical" evidence="1">
    <location>
        <begin position="6"/>
        <end position="28"/>
    </location>
</feature>
<keyword evidence="1" id="KW-1133">Transmembrane helix</keyword>
<evidence type="ECO:0000313" key="2">
    <source>
        <dbReference type="EMBL" id="PWK62107.1"/>
    </source>
</evidence>
<keyword evidence="3" id="KW-1185">Reference proteome</keyword>
<keyword evidence="1" id="KW-0472">Membrane</keyword>
<evidence type="ECO:0000313" key="3">
    <source>
        <dbReference type="Proteomes" id="UP000245708"/>
    </source>
</evidence>
<feature type="transmembrane region" description="Helical" evidence="1">
    <location>
        <begin position="40"/>
        <end position="61"/>
    </location>
</feature>
<proteinExistence type="predicted"/>